<dbReference type="GO" id="GO:0006506">
    <property type="term" value="P:GPI anchor biosynthetic process"/>
    <property type="evidence" value="ECO:0007669"/>
    <property type="project" value="TreeGrafter"/>
</dbReference>
<keyword evidence="5" id="KW-1185">Reference proteome</keyword>
<organism evidence="4 5">
    <name type="scientific">Anopheles maculatus</name>
    <dbReference type="NCBI Taxonomy" id="74869"/>
    <lineage>
        <taxon>Eukaryota</taxon>
        <taxon>Metazoa</taxon>
        <taxon>Ecdysozoa</taxon>
        <taxon>Arthropoda</taxon>
        <taxon>Hexapoda</taxon>
        <taxon>Insecta</taxon>
        <taxon>Pterygota</taxon>
        <taxon>Neoptera</taxon>
        <taxon>Endopterygota</taxon>
        <taxon>Diptera</taxon>
        <taxon>Nematocera</taxon>
        <taxon>Culicoidea</taxon>
        <taxon>Culicidae</taxon>
        <taxon>Anophelinae</taxon>
        <taxon>Anopheles</taxon>
        <taxon>Anopheles maculatus group</taxon>
    </lineage>
</organism>
<feature type="compositionally biased region" description="Polar residues" evidence="1">
    <location>
        <begin position="58"/>
        <end position="69"/>
    </location>
</feature>
<dbReference type="VEuPathDB" id="VectorBase:AMAM017658"/>
<evidence type="ECO:0000256" key="1">
    <source>
        <dbReference type="SAM" id="MobiDB-lite"/>
    </source>
</evidence>
<feature type="compositionally biased region" description="Basic and acidic residues" evidence="1">
    <location>
        <begin position="117"/>
        <end position="128"/>
    </location>
</feature>
<keyword evidence="2" id="KW-0812">Transmembrane</keyword>
<evidence type="ECO:0000259" key="3">
    <source>
        <dbReference type="Pfam" id="PF10277"/>
    </source>
</evidence>
<feature type="compositionally biased region" description="Basic and acidic residues" evidence="1">
    <location>
        <begin position="136"/>
        <end position="145"/>
    </location>
</feature>
<protein>
    <recommendedName>
        <fullName evidence="3">CWH43-like N-terminal domain-containing protein</fullName>
    </recommendedName>
</protein>
<sequence>MFPLAIAKSSSYCKAPVAPNTAHVPQRGRNRSTRAVSSSRTTMDVTVDGRVPPDNPVPVQTTTGAIGNSQQQQQQLDQKCSHMPQQDLHQHHQPHQQRNLMDNAHASLPGAIQRKSRTNDRSKERPGHTESPTGTKEVDTGHYGDDGGGPKGKGSSDKLVVHLIIGFRDICVFTLVLPLGTLFVCFVSAYVFQPEEIHETHCRVYNIIPSISAITGVSPQRYLWRVSIALHIGPRFIIAFVYRNWYRAMVASLNDPGRMSKACRMINIVYWLNLVEISALCGVTYISNKENYPLHEKVFIIFMTTSLSYMLATLKLLKILQPDGPQTPNEESSLRYKQAFFALSIASTVGLILFFLKHRFLCQDLAFSWFALCEYIVASANMGFHCTTMLDFPTEHFLIAKNAKQYKKQQTSLGWKLD</sequence>
<proteinExistence type="predicted"/>
<dbReference type="GO" id="GO:0000139">
    <property type="term" value="C:Golgi membrane"/>
    <property type="evidence" value="ECO:0007669"/>
    <property type="project" value="InterPro"/>
</dbReference>
<dbReference type="EnsemblMetazoa" id="AMAM017658-RA">
    <property type="protein sequence ID" value="AMAM017658-PA"/>
    <property type="gene ID" value="AMAM017658"/>
</dbReference>
<feature type="transmembrane region" description="Helical" evidence="2">
    <location>
        <begin position="338"/>
        <end position="356"/>
    </location>
</feature>
<dbReference type="Proteomes" id="UP000075901">
    <property type="component" value="Unassembled WGS sequence"/>
</dbReference>
<evidence type="ECO:0000313" key="4">
    <source>
        <dbReference type="EnsemblMetazoa" id="AMAM017658-PA"/>
    </source>
</evidence>
<dbReference type="PANTHER" id="PTHR12892">
    <property type="entry name" value="FGF RECEPTOR ACTIVATING PROTEIN 1"/>
    <property type="match status" value="1"/>
</dbReference>
<feature type="region of interest" description="Disordered" evidence="1">
    <location>
        <begin position="16"/>
        <end position="97"/>
    </location>
</feature>
<evidence type="ECO:0000313" key="5">
    <source>
        <dbReference type="Proteomes" id="UP000075901"/>
    </source>
</evidence>
<feature type="compositionally biased region" description="Low complexity" evidence="1">
    <location>
        <begin position="33"/>
        <end position="42"/>
    </location>
</feature>
<dbReference type="PANTHER" id="PTHR12892:SF17">
    <property type="entry name" value="POST-GPI ATTACHMENT TO PROTEINS FACTOR 2-LIKE"/>
    <property type="match status" value="1"/>
</dbReference>
<keyword evidence="2" id="KW-1133">Transmembrane helix</keyword>
<feature type="transmembrane region" description="Helical" evidence="2">
    <location>
        <begin position="222"/>
        <end position="242"/>
    </location>
</feature>
<feature type="transmembrane region" description="Helical" evidence="2">
    <location>
        <begin position="170"/>
        <end position="192"/>
    </location>
</feature>
<dbReference type="InterPro" id="IPR039545">
    <property type="entry name" value="PGAP2"/>
</dbReference>
<feature type="transmembrane region" description="Helical" evidence="2">
    <location>
        <begin position="268"/>
        <end position="286"/>
    </location>
</feature>
<name>A0A182T1D5_9DIPT</name>
<accession>A0A182T1D5</accession>
<feature type="domain" description="CWH43-like N-terminal" evidence="3">
    <location>
        <begin position="168"/>
        <end position="394"/>
    </location>
</feature>
<keyword evidence="2" id="KW-0472">Membrane</keyword>
<dbReference type="InterPro" id="IPR019402">
    <property type="entry name" value="CWH43_N"/>
</dbReference>
<feature type="region of interest" description="Disordered" evidence="1">
    <location>
        <begin position="110"/>
        <end position="153"/>
    </location>
</feature>
<dbReference type="AlphaFoldDB" id="A0A182T1D5"/>
<reference evidence="5" key="1">
    <citation type="submission" date="2013-09" db="EMBL/GenBank/DDBJ databases">
        <title>The Genome Sequence of Anopheles maculatus species B.</title>
        <authorList>
            <consortium name="The Broad Institute Genomics Platform"/>
            <person name="Neafsey D.E."/>
            <person name="Besansky N."/>
            <person name="Howell P."/>
            <person name="Walton C."/>
            <person name="Young S.K."/>
            <person name="Zeng Q."/>
            <person name="Gargeya S."/>
            <person name="Fitzgerald M."/>
            <person name="Haas B."/>
            <person name="Abouelleil A."/>
            <person name="Allen A.W."/>
            <person name="Alvarado L."/>
            <person name="Arachchi H.M."/>
            <person name="Berlin A.M."/>
            <person name="Chapman S.B."/>
            <person name="Gainer-Dewar J."/>
            <person name="Goldberg J."/>
            <person name="Griggs A."/>
            <person name="Gujja S."/>
            <person name="Hansen M."/>
            <person name="Howarth C."/>
            <person name="Imamovic A."/>
            <person name="Ireland A."/>
            <person name="Larimer J."/>
            <person name="McCowan C."/>
            <person name="Murphy C."/>
            <person name="Pearson M."/>
            <person name="Poon T.W."/>
            <person name="Priest M."/>
            <person name="Roberts A."/>
            <person name="Saif S."/>
            <person name="Shea T."/>
            <person name="Sisk P."/>
            <person name="Sykes S."/>
            <person name="Wortman J."/>
            <person name="Nusbaum C."/>
            <person name="Birren B."/>
        </authorList>
    </citation>
    <scope>NUCLEOTIDE SEQUENCE [LARGE SCALE GENOMIC DNA]</scope>
    <source>
        <strain evidence="5">maculatus3</strain>
    </source>
</reference>
<dbReference type="Pfam" id="PF10277">
    <property type="entry name" value="Frag1"/>
    <property type="match status" value="1"/>
</dbReference>
<dbReference type="GO" id="GO:0005789">
    <property type="term" value="C:endoplasmic reticulum membrane"/>
    <property type="evidence" value="ECO:0007669"/>
    <property type="project" value="TreeGrafter"/>
</dbReference>
<feature type="transmembrane region" description="Helical" evidence="2">
    <location>
        <begin position="298"/>
        <end position="317"/>
    </location>
</feature>
<reference evidence="4" key="2">
    <citation type="submission" date="2020-05" db="UniProtKB">
        <authorList>
            <consortium name="EnsemblMetazoa"/>
        </authorList>
    </citation>
    <scope>IDENTIFICATION</scope>
    <source>
        <strain evidence="4">maculatus3</strain>
    </source>
</reference>
<evidence type="ECO:0000256" key="2">
    <source>
        <dbReference type="SAM" id="Phobius"/>
    </source>
</evidence>